<dbReference type="SMART" id="SM00647">
    <property type="entry name" value="IBR"/>
    <property type="match status" value="2"/>
</dbReference>
<evidence type="ECO:0000256" key="9">
    <source>
        <dbReference type="SAM" id="MobiDB-lite"/>
    </source>
</evidence>
<evidence type="ECO:0000313" key="12">
    <source>
        <dbReference type="Proteomes" id="UP000308730"/>
    </source>
</evidence>
<keyword evidence="5" id="KW-0677">Repeat</keyword>
<dbReference type="EMBL" id="SGPM01000500">
    <property type="protein sequence ID" value="THH20263.1"/>
    <property type="molecule type" value="Genomic_DNA"/>
</dbReference>
<evidence type="ECO:0000313" key="11">
    <source>
        <dbReference type="EMBL" id="THH20263.1"/>
    </source>
</evidence>
<evidence type="ECO:0000256" key="5">
    <source>
        <dbReference type="ARBA" id="ARBA00022737"/>
    </source>
</evidence>
<dbReference type="PANTHER" id="PTHR11685">
    <property type="entry name" value="RBR FAMILY RING FINGER AND IBR DOMAIN-CONTAINING"/>
    <property type="match status" value="1"/>
</dbReference>
<evidence type="ECO:0000256" key="7">
    <source>
        <dbReference type="ARBA" id="ARBA00022786"/>
    </source>
</evidence>
<feature type="compositionally biased region" description="Low complexity" evidence="9">
    <location>
        <begin position="512"/>
        <end position="525"/>
    </location>
</feature>
<proteinExistence type="predicted"/>
<dbReference type="GO" id="GO:0016567">
    <property type="term" value="P:protein ubiquitination"/>
    <property type="evidence" value="ECO:0007669"/>
    <property type="project" value="InterPro"/>
</dbReference>
<dbReference type="SUPFAM" id="SSF57850">
    <property type="entry name" value="RING/U-box"/>
    <property type="match status" value="2"/>
</dbReference>
<comment type="catalytic activity">
    <reaction evidence="1">
        <text>[E2 ubiquitin-conjugating enzyme]-S-ubiquitinyl-L-cysteine + [acceptor protein]-L-lysine = [E2 ubiquitin-conjugating enzyme]-L-cysteine + [acceptor protein]-N(6)-ubiquitinyl-L-lysine.</text>
        <dbReference type="EC" id="2.3.2.31"/>
    </reaction>
</comment>
<dbReference type="Gene3D" id="1.20.120.1750">
    <property type="match status" value="1"/>
</dbReference>
<accession>A0A4V3XG69</accession>
<organism evidence="11 12">
    <name type="scientific">Antrodiella citrinella</name>
    <dbReference type="NCBI Taxonomy" id="2447956"/>
    <lineage>
        <taxon>Eukaryota</taxon>
        <taxon>Fungi</taxon>
        <taxon>Dikarya</taxon>
        <taxon>Basidiomycota</taxon>
        <taxon>Agaricomycotina</taxon>
        <taxon>Agaricomycetes</taxon>
        <taxon>Polyporales</taxon>
        <taxon>Steccherinaceae</taxon>
        <taxon>Antrodiella</taxon>
    </lineage>
</organism>
<feature type="region of interest" description="Disordered" evidence="9">
    <location>
        <begin position="107"/>
        <end position="135"/>
    </location>
</feature>
<dbReference type="Gene3D" id="3.30.40.10">
    <property type="entry name" value="Zinc/RING finger domain, C3HC4 (zinc finger)"/>
    <property type="match status" value="1"/>
</dbReference>
<dbReference type="EC" id="2.3.2.31" evidence="2"/>
<feature type="non-terminal residue" evidence="11">
    <location>
        <position position="525"/>
    </location>
</feature>
<evidence type="ECO:0000259" key="10">
    <source>
        <dbReference type="PROSITE" id="PS51873"/>
    </source>
</evidence>
<keyword evidence="3" id="KW-0808">Transferase</keyword>
<comment type="caution">
    <text evidence="11">The sequence shown here is derived from an EMBL/GenBank/DDBJ whole genome shotgun (WGS) entry which is preliminary data.</text>
</comment>
<gene>
    <name evidence="11" type="ORF">EUX98_g8615</name>
</gene>
<dbReference type="GO" id="GO:0008270">
    <property type="term" value="F:zinc ion binding"/>
    <property type="evidence" value="ECO:0007669"/>
    <property type="project" value="UniProtKB-KW"/>
</dbReference>
<dbReference type="AlphaFoldDB" id="A0A4V3XG69"/>
<protein>
    <recommendedName>
        <fullName evidence="2">RBR-type E3 ubiquitin transferase</fullName>
        <ecNumber evidence="2">2.3.2.31</ecNumber>
    </recommendedName>
</protein>
<dbReference type="Proteomes" id="UP000308730">
    <property type="component" value="Unassembled WGS sequence"/>
</dbReference>
<keyword evidence="6" id="KW-0863">Zinc-finger</keyword>
<keyword evidence="4" id="KW-0479">Metal-binding</keyword>
<dbReference type="OrthoDB" id="9977870at2759"/>
<keyword evidence="12" id="KW-1185">Reference proteome</keyword>
<dbReference type="InterPro" id="IPR002867">
    <property type="entry name" value="IBR_dom"/>
</dbReference>
<evidence type="ECO:0000256" key="6">
    <source>
        <dbReference type="ARBA" id="ARBA00022771"/>
    </source>
</evidence>
<sequence>MSTVQATPANVDDADVIGDLLQLVAKLSLQDIDDLQANKKGKALDSAPLTDEELAFQLYAEEANGLLTFATDAILARSIDEALRTDRPVIQQMVAAENTAVRDRQMALALSQSRAPPPPPPAQPRQAPGGSHSGVSVVWDTSSATIGSHPVGKHEDARTSRAASSNSGLSRFGTIRSNATAAKVTNDCVICMEKIKGVEVRAPCGHHYDVKCLVELFKSTLTDESLFPPRCCKRSFVFAEVRHYLGVILATSFEKKSNEFSVPNRVYCYQPTCSSFLGAATDAPSLMMCYECYSHTCGHCKEPAHGHVSCAAKHDATVLALAEQEGWKRCPGCHRLVELSMGCYHMTCLCKKEFCYICTETWKQCDCPQWEENRLLTAATDRVNRQIRQEPRAQAPAAPVNFMQRVAMEAQRLRYRNNVTTIIEDLILDPRLNLPFDPDIEDFDRDMLAMDSPGELIADMSLNSDPPPTVLTEQCSDVTYANAVDYCIAARSATLAGTTTPPTMDRRDSYHGAAESSAEADSGSR</sequence>
<evidence type="ECO:0000256" key="4">
    <source>
        <dbReference type="ARBA" id="ARBA00022723"/>
    </source>
</evidence>
<dbReference type="InterPro" id="IPR013083">
    <property type="entry name" value="Znf_RING/FYVE/PHD"/>
</dbReference>
<dbReference type="GO" id="GO:0061630">
    <property type="term" value="F:ubiquitin protein ligase activity"/>
    <property type="evidence" value="ECO:0007669"/>
    <property type="project" value="UniProtKB-EC"/>
</dbReference>
<evidence type="ECO:0000256" key="8">
    <source>
        <dbReference type="ARBA" id="ARBA00022833"/>
    </source>
</evidence>
<reference evidence="11 12" key="1">
    <citation type="submission" date="2019-02" db="EMBL/GenBank/DDBJ databases">
        <title>Genome sequencing of the rare red list fungi Antrodiella citrinella (Flaviporus citrinellus).</title>
        <authorList>
            <person name="Buettner E."/>
            <person name="Kellner H."/>
        </authorList>
    </citation>
    <scope>NUCLEOTIDE SEQUENCE [LARGE SCALE GENOMIC DNA]</scope>
    <source>
        <strain evidence="11 12">DSM 108506</strain>
    </source>
</reference>
<dbReference type="CDD" id="cd22584">
    <property type="entry name" value="Rcat_RBR_unk"/>
    <property type="match status" value="1"/>
</dbReference>
<dbReference type="InterPro" id="IPR044066">
    <property type="entry name" value="TRIAD_supradom"/>
</dbReference>
<dbReference type="PROSITE" id="PS51873">
    <property type="entry name" value="TRIAD"/>
    <property type="match status" value="1"/>
</dbReference>
<dbReference type="CDD" id="cd20335">
    <property type="entry name" value="BRcat_RBR"/>
    <property type="match status" value="1"/>
</dbReference>
<feature type="domain" description="RING-type" evidence="10">
    <location>
        <begin position="184"/>
        <end position="376"/>
    </location>
</feature>
<dbReference type="InterPro" id="IPR031127">
    <property type="entry name" value="E3_UB_ligase_RBR"/>
</dbReference>
<feature type="region of interest" description="Disordered" evidence="9">
    <location>
        <begin position="497"/>
        <end position="525"/>
    </location>
</feature>
<evidence type="ECO:0000256" key="3">
    <source>
        <dbReference type="ARBA" id="ARBA00022679"/>
    </source>
</evidence>
<keyword evidence="8" id="KW-0862">Zinc</keyword>
<feature type="region of interest" description="Disordered" evidence="9">
    <location>
        <begin position="147"/>
        <end position="169"/>
    </location>
</feature>
<evidence type="ECO:0000256" key="1">
    <source>
        <dbReference type="ARBA" id="ARBA00001798"/>
    </source>
</evidence>
<name>A0A4V3XG69_9APHY</name>
<keyword evidence="7" id="KW-0833">Ubl conjugation pathway</keyword>
<dbReference type="Pfam" id="PF01485">
    <property type="entry name" value="IBR"/>
    <property type="match status" value="2"/>
</dbReference>
<evidence type="ECO:0000256" key="2">
    <source>
        <dbReference type="ARBA" id="ARBA00012251"/>
    </source>
</evidence>